<dbReference type="InterPro" id="IPR036259">
    <property type="entry name" value="MFS_trans_sf"/>
</dbReference>
<feature type="transmembrane region" description="Helical" evidence="6">
    <location>
        <begin position="277"/>
        <end position="297"/>
    </location>
</feature>
<dbReference type="CDD" id="cd17324">
    <property type="entry name" value="MFS_NepI_like"/>
    <property type="match status" value="1"/>
</dbReference>
<name>A0ABP5P159_9ACTN</name>
<dbReference type="RefSeq" id="WP_344471018.1">
    <property type="nucleotide sequence ID" value="NZ_BAAAQX010000002.1"/>
</dbReference>
<feature type="domain" description="Major facilitator superfamily (MFS) profile" evidence="7">
    <location>
        <begin position="14"/>
        <end position="392"/>
    </location>
</feature>
<evidence type="ECO:0000256" key="4">
    <source>
        <dbReference type="ARBA" id="ARBA00022989"/>
    </source>
</evidence>
<dbReference type="InterPro" id="IPR050189">
    <property type="entry name" value="MFS_Efflux_Transporters"/>
</dbReference>
<gene>
    <name evidence="8" type="ORF">GCM10009850_009680</name>
</gene>
<feature type="transmembrane region" description="Helical" evidence="6">
    <location>
        <begin position="303"/>
        <end position="320"/>
    </location>
</feature>
<dbReference type="Gene3D" id="1.20.1250.20">
    <property type="entry name" value="MFS general substrate transporter like domains"/>
    <property type="match status" value="2"/>
</dbReference>
<feature type="transmembrane region" description="Helical" evidence="6">
    <location>
        <begin position="209"/>
        <end position="235"/>
    </location>
</feature>
<feature type="transmembrane region" description="Helical" evidence="6">
    <location>
        <begin position="79"/>
        <end position="96"/>
    </location>
</feature>
<evidence type="ECO:0000256" key="5">
    <source>
        <dbReference type="ARBA" id="ARBA00023136"/>
    </source>
</evidence>
<feature type="transmembrane region" description="Helical" evidence="6">
    <location>
        <begin position="247"/>
        <end position="265"/>
    </location>
</feature>
<dbReference type="Proteomes" id="UP001499843">
    <property type="component" value="Unassembled WGS sequence"/>
</dbReference>
<evidence type="ECO:0000256" key="3">
    <source>
        <dbReference type="ARBA" id="ARBA00022692"/>
    </source>
</evidence>
<feature type="transmembrane region" description="Helical" evidence="6">
    <location>
        <begin position="50"/>
        <end position="72"/>
    </location>
</feature>
<dbReference type="SUPFAM" id="SSF103473">
    <property type="entry name" value="MFS general substrate transporter"/>
    <property type="match status" value="1"/>
</dbReference>
<evidence type="ECO:0000313" key="9">
    <source>
        <dbReference type="Proteomes" id="UP001499843"/>
    </source>
</evidence>
<dbReference type="PANTHER" id="PTHR43124:SF10">
    <property type="entry name" value="PURINE EFFLUX PUMP PBUE"/>
    <property type="match status" value="1"/>
</dbReference>
<dbReference type="EMBL" id="BAAAQX010000002">
    <property type="protein sequence ID" value="GAA2205510.1"/>
    <property type="molecule type" value="Genomic_DNA"/>
</dbReference>
<accession>A0ABP5P159</accession>
<feature type="transmembrane region" description="Helical" evidence="6">
    <location>
        <begin position="340"/>
        <end position="363"/>
    </location>
</feature>
<evidence type="ECO:0000256" key="1">
    <source>
        <dbReference type="ARBA" id="ARBA00004651"/>
    </source>
</evidence>
<dbReference type="InterPro" id="IPR020846">
    <property type="entry name" value="MFS_dom"/>
</dbReference>
<dbReference type="PROSITE" id="PS50850">
    <property type="entry name" value="MFS"/>
    <property type="match status" value="1"/>
</dbReference>
<comment type="caution">
    <text evidence="8">The sequence shown here is derived from an EMBL/GenBank/DDBJ whole genome shotgun (WGS) entry which is preliminary data.</text>
</comment>
<evidence type="ECO:0000256" key="2">
    <source>
        <dbReference type="ARBA" id="ARBA00022475"/>
    </source>
</evidence>
<feature type="transmembrane region" description="Helical" evidence="6">
    <location>
        <begin position="369"/>
        <end position="388"/>
    </location>
</feature>
<comment type="subcellular location">
    <subcellularLocation>
        <location evidence="1">Cell membrane</location>
        <topology evidence="1">Multi-pass membrane protein</topology>
    </subcellularLocation>
</comment>
<organism evidence="8 9">
    <name type="scientific">Nonomuraea monospora</name>
    <dbReference type="NCBI Taxonomy" id="568818"/>
    <lineage>
        <taxon>Bacteria</taxon>
        <taxon>Bacillati</taxon>
        <taxon>Actinomycetota</taxon>
        <taxon>Actinomycetes</taxon>
        <taxon>Streptosporangiales</taxon>
        <taxon>Streptosporangiaceae</taxon>
        <taxon>Nonomuraea</taxon>
    </lineage>
</organism>
<keyword evidence="9" id="KW-1185">Reference proteome</keyword>
<reference evidence="9" key="1">
    <citation type="journal article" date="2019" name="Int. J. Syst. Evol. Microbiol.">
        <title>The Global Catalogue of Microorganisms (GCM) 10K type strain sequencing project: providing services to taxonomists for standard genome sequencing and annotation.</title>
        <authorList>
            <consortium name="The Broad Institute Genomics Platform"/>
            <consortium name="The Broad Institute Genome Sequencing Center for Infectious Disease"/>
            <person name="Wu L."/>
            <person name="Ma J."/>
        </authorList>
    </citation>
    <scope>NUCLEOTIDE SEQUENCE [LARGE SCALE GENOMIC DNA]</scope>
    <source>
        <strain evidence="9">JCM 16114</strain>
    </source>
</reference>
<keyword evidence="5 6" id="KW-0472">Membrane</keyword>
<feature type="transmembrane region" description="Helical" evidence="6">
    <location>
        <begin position="166"/>
        <end position="188"/>
    </location>
</feature>
<evidence type="ECO:0000259" key="7">
    <source>
        <dbReference type="PROSITE" id="PS50850"/>
    </source>
</evidence>
<dbReference type="InterPro" id="IPR011701">
    <property type="entry name" value="MFS"/>
</dbReference>
<evidence type="ECO:0000256" key="6">
    <source>
        <dbReference type="SAM" id="Phobius"/>
    </source>
</evidence>
<evidence type="ECO:0000313" key="8">
    <source>
        <dbReference type="EMBL" id="GAA2205510.1"/>
    </source>
</evidence>
<dbReference type="Pfam" id="PF07690">
    <property type="entry name" value="MFS_1"/>
    <property type="match status" value="1"/>
</dbReference>
<keyword evidence="2" id="KW-1003">Cell membrane</keyword>
<feature type="transmembrane region" description="Helical" evidence="6">
    <location>
        <begin position="138"/>
        <end position="160"/>
    </location>
</feature>
<sequence>MPVAVRQRARLPAWLLALVFTTFTFATDDYVIAGVLPAVSADLGVSQAAGGQLVTAFSLAFALAAPVASVVTATWPRRGLITGALTLFVVANWAAAFTDSYALLMGLRVLAAVAAAAVVPAAYAIATTLAPEGRQGRYLALVMGGLTGSLALGVPIGTWVGGAFGWQATFVTGGALGLVALVAIRATLPETPPVPAMPIRDRLAPLARPQVLLGLLGIVAIVLGSMMVLTYLAPFLHDLSGAGPGELGWVFVLAGVAGFAGGQLGGRAADRWGADRALVVGVAGFAGVMAVLSGCWWLGPVPLVAVLPLLVVWAGVSWWIPPPAQTRLLALAGPAGPQALALNSSAVYVGVSGGGAAGGLVLAGHGSGWLPAVAAGVELVALMLFWLAGRAK</sequence>
<feature type="transmembrane region" description="Helical" evidence="6">
    <location>
        <begin position="102"/>
        <end position="126"/>
    </location>
</feature>
<proteinExistence type="predicted"/>
<keyword evidence="4 6" id="KW-1133">Transmembrane helix</keyword>
<protein>
    <submittedName>
        <fullName evidence="8">MFS transporter</fullName>
    </submittedName>
</protein>
<dbReference type="PANTHER" id="PTHR43124">
    <property type="entry name" value="PURINE EFFLUX PUMP PBUE"/>
    <property type="match status" value="1"/>
</dbReference>
<keyword evidence="3 6" id="KW-0812">Transmembrane</keyword>